<dbReference type="PANTHER" id="PTHR33337:SF40">
    <property type="entry name" value="CENP-V_GFA DOMAIN-CONTAINING PROTEIN-RELATED"/>
    <property type="match status" value="1"/>
</dbReference>
<protein>
    <submittedName>
        <fullName evidence="6">Aldehyde-activating protein</fullName>
    </submittedName>
</protein>
<dbReference type="PANTHER" id="PTHR33337">
    <property type="entry name" value="GFA DOMAIN-CONTAINING PROTEIN"/>
    <property type="match status" value="1"/>
</dbReference>
<dbReference type="Gene3D" id="3.90.1590.10">
    <property type="entry name" value="glutathione-dependent formaldehyde- activating enzyme (gfa)"/>
    <property type="match status" value="1"/>
</dbReference>
<dbReference type="Proteomes" id="UP000069935">
    <property type="component" value="Chromosome 1"/>
</dbReference>
<dbReference type="AlphaFoldDB" id="A0AAC8VY78"/>
<dbReference type="InterPro" id="IPR011057">
    <property type="entry name" value="Mss4-like_sf"/>
</dbReference>
<evidence type="ECO:0000256" key="3">
    <source>
        <dbReference type="ARBA" id="ARBA00022833"/>
    </source>
</evidence>
<dbReference type="RefSeq" id="WP_045580049.1">
    <property type="nucleotide sequence ID" value="NZ_CP012401.1"/>
</dbReference>
<feature type="domain" description="CENP-V/GFA" evidence="5">
    <location>
        <begin position="20"/>
        <end position="134"/>
    </location>
</feature>
<dbReference type="EMBL" id="CP012401">
    <property type="protein sequence ID" value="ALG71598.1"/>
    <property type="molecule type" value="Genomic_DNA"/>
</dbReference>
<dbReference type="PROSITE" id="PS51891">
    <property type="entry name" value="CENP_V_GFA"/>
    <property type="match status" value="1"/>
</dbReference>
<name>A0AAC8VY78_9PROT</name>
<gene>
    <name evidence="6" type="ORF">AL072_12465</name>
</gene>
<evidence type="ECO:0000256" key="1">
    <source>
        <dbReference type="ARBA" id="ARBA00005495"/>
    </source>
</evidence>
<dbReference type="SUPFAM" id="SSF51316">
    <property type="entry name" value="Mss4-like"/>
    <property type="match status" value="1"/>
</dbReference>
<dbReference type="KEGG" id="ati:AL072_12465"/>
<dbReference type="GO" id="GO:0016846">
    <property type="term" value="F:carbon-sulfur lyase activity"/>
    <property type="evidence" value="ECO:0007669"/>
    <property type="project" value="InterPro"/>
</dbReference>
<sequence length="149" mass="15815">MSIGSKGLGIESGFGPGPGLSGGCLCGGVRFLLAERPDGVITCHCGQCRRFHGHIGAYVTVPRDTVVFEADATLSWYRSSDIAERGFCGRCGSSLFWKGDRSTEIEIAAGSLDQPTGLTTLKHGYVADKADYYEITDGLEQFPGSSEPT</sequence>
<keyword evidence="4" id="KW-0456">Lyase</keyword>
<keyword evidence="3" id="KW-0862">Zinc</keyword>
<evidence type="ECO:0000256" key="2">
    <source>
        <dbReference type="ARBA" id="ARBA00022723"/>
    </source>
</evidence>
<evidence type="ECO:0000313" key="7">
    <source>
        <dbReference type="Proteomes" id="UP000069935"/>
    </source>
</evidence>
<evidence type="ECO:0000313" key="6">
    <source>
        <dbReference type="EMBL" id="ALG71598.1"/>
    </source>
</evidence>
<dbReference type="PROSITE" id="PS51257">
    <property type="entry name" value="PROKAR_LIPOPROTEIN"/>
    <property type="match status" value="1"/>
</dbReference>
<accession>A0AAC8VY78</accession>
<dbReference type="InterPro" id="IPR006913">
    <property type="entry name" value="CENP-V/GFA"/>
</dbReference>
<dbReference type="Pfam" id="PF04828">
    <property type="entry name" value="GFA"/>
    <property type="match status" value="1"/>
</dbReference>
<keyword evidence="2" id="KW-0479">Metal-binding</keyword>
<evidence type="ECO:0000259" key="5">
    <source>
        <dbReference type="PROSITE" id="PS51891"/>
    </source>
</evidence>
<dbReference type="GO" id="GO:0046872">
    <property type="term" value="F:metal ion binding"/>
    <property type="evidence" value="ECO:0007669"/>
    <property type="project" value="UniProtKB-KW"/>
</dbReference>
<evidence type="ECO:0000256" key="4">
    <source>
        <dbReference type="ARBA" id="ARBA00023239"/>
    </source>
</evidence>
<keyword evidence="7" id="KW-1185">Reference proteome</keyword>
<reference evidence="6 7" key="2">
    <citation type="journal article" date="2016" name="Genome Announc.">
        <title>Complete Genome Sequence of a Strain of Azospirillum thiophilum Isolated from a Sulfide Spring.</title>
        <authorList>
            <person name="Fomenkov A."/>
            <person name="Vincze T."/>
            <person name="Grabovich M."/>
            <person name="Anton B.P."/>
            <person name="Dubinina G."/>
            <person name="Orlova M."/>
            <person name="Belousova E."/>
            <person name="Roberts R.J."/>
        </authorList>
    </citation>
    <scope>NUCLEOTIDE SEQUENCE [LARGE SCALE GENOMIC DNA]</scope>
    <source>
        <strain evidence="6 7">BV-S</strain>
    </source>
</reference>
<comment type="similarity">
    <text evidence="1">Belongs to the Gfa family.</text>
</comment>
<organism evidence="6 7">
    <name type="scientific">Azospirillum thiophilum</name>
    <dbReference type="NCBI Taxonomy" id="528244"/>
    <lineage>
        <taxon>Bacteria</taxon>
        <taxon>Pseudomonadati</taxon>
        <taxon>Pseudomonadota</taxon>
        <taxon>Alphaproteobacteria</taxon>
        <taxon>Rhodospirillales</taxon>
        <taxon>Azospirillaceae</taxon>
        <taxon>Azospirillum</taxon>
    </lineage>
</organism>
<reference evidence="7" key="1">
    <citation type="submission" date="2015-08" db="EMBL/GenBank/DDBJ databases">
        <title>Complete Genome Sequence of Azospirillum thiophilum BV-S.</title>
        <authorList>
            <person name="Fomenkov A."/>
            <person name="Vincze T."/>
            <person name="Grabovich M."/>
            <person name="Dubinina G."/>
            <person name="Orlova M."/>
            <person name="Belousova E."/>
            <person name="Roberts R.J."/>
        </authorList>
    </citation>
    <scope>NUCLEOTIDE SEQUENCE [LARGE SCALE GENOMIC DNA]</scope>
    <source>
        <strain evidence="7">BV-S</strain>
    </source>
</reference>
<proteinExistence type="inferred from homology"/>